<evidence type="ECO:0000313" key="8">
    <source>
        <dbReference type="Proteomes" id="UP000001058"/>
    </source>
</evidence>
<dbReference type="GO" id="GO:0005737">
    <property type="term" value="C:cytoplasm"/>
    <property type="evidence" value="ECO:0007669"/>
    <property type="project" value="TreeGrafter"/>
</dbReference>
<dbReference type="InParanoid" id="D8TSW1"/>
<proteinExistence type="predicted"/>
<dbReference type="eggNOG" id="KOG0046">
    <property type="taxonomic scope" value="Eukaryota"/>
</dbReference>
<dbReference type="PANTHER" id="PTHR19961">
    <property type="entry name" value="FIMBRIN/PLASTIN"/>
    <property type="match status" value="1"/>
</dbReference>
<feature type="region of interest" description="Disordered" evidence="4">
    <location>
        <begin position="548"/>
        <end position="628"/>
    </location>
</feature>
<keyword evidence="2" id="KW-0677">Repeat</keyword>
<keyword evidence="8" id="KW-1185">Reference proteome</keyword>
<feature type="signal peptide" evidence="5">
    <location>
        <begin position="1"/>
        <end position="16"/>
    </location>
</feature>
<feature type="region of interest" description="Disordered" evidence="4">
    <location>
        <begin position="101"/>
        <end position="124"/>
    </location>
</feature>
<evidence type="ECO:0000256" key="3">
    <source>
        <dbReference type="ARBA" id="ARBA00023203"/>
    </source>
</evidence>
<dbReference type="PROSITE" id="PS50021">
    <property type="entry name" value="CH"/>
    <property type="match status" value="2"/>
</dbReference>
<reference evidence="7 8" key="1">
    <citation type="journal article" date="2010" name="Science">
        <title>Genomic analysis of organismal complexity in the multicellular green alga Volvox carteri.</title>
        <authorList>
            <person name="Prochnik S.E."/>
            <person name="Umen J."/>
            <person name="Nedelcu A.M."/>
            <person name="Hallmann A."/>
            <person name="Miller S.M."/>
            <person name="Nishii I."/>
            <person name="Ferris P."/>
            <person name="Kuo A."/>
            <person name="Mitros T."/>
            <person name="Fritz-Laylin L.K."/>
            <person name="Hellsten U."/>
            <person name="Chapman J."/>
            <person name="Simakov O."/>
            <person name="Rensing S.A."/>
            <person name="Terry A."/>
            <person name="Pangilinan J."/>
            <person name="Kapitonov V."/>
            <person name="Jurka J."/>
            <person name="Salamov A."/>
            <person name="Shapiro H."/>
            <person name="Schmutz J."/>
            <person name="Grimwood J."/>
            <person name="Lindquist E."/>
            <person name="Lucas S."/>
            <person name="Grigoriev I.V."/>
            <person name="Schmitt R."/>
            <person name="Kirk D."/>
            <person name="Rokhsar D.S."/>
        </authorList>
    </citation>
    <scope>NUCLEOTIDE SEQUENCE [LARGE SCALE GENOMIC DNA]</scope>
    <source>
        <strain evidence="8">f. Nagariensis / Eve</strain>
    </source>
</reference>
<dbReference type="Proteomes" id="UP000001058">
    <property type="component" value="Unassembled WGS sequence"/>
</dbReference>
<dbReference type="KEGG" id="vcn:VOLCADRAFT_89872"/>
<dbReference type="CDD" id="cd21220">
    <property type="entry name" value="CH_PLS_FIM_rpt4"/>
    <property type="match status" value="1"/>
</dbReference>
<dbReference type="SUPFAM" id="SSF47576">
    <property type="entry name" value="Calponin-homology domain, CH-domain"/>
    <property type="match status" value="1"/>
</dbReference>
<feature type="region of interest" description="Disordered" evidence="4">
    <location>
        <begin position="256"/>
        <end position="306"/>
    </location>
</feature>
<dbReference type="Gene3D" id="1.10.418.10">
    <property type="entry name" value="Calponin-like domain"/>
    <property type="match status" value="2"/>
</dbReference>
<dbReference type="SMART" id="SM00033">
    <property type="entry name" value="CH"/>
    <property type="match status" value="2"/>
</dbReference>
<dbReference type="PANTHER" id="PTHR19961:SF18">
    <property type="entry name" value="FI19014P1"/>
    <property type="match status" value="1"/>
</dbReference>
<accession>D8TSW1</accession>
<evidence type="ECO:0000313" key="7">
    <source>
        <dbReference type="EMBL" id="EFJ49550.1"/>
    </source>
</evidence>
<comment type="subunit">
    <text evidence="1">Interacts with F-actin.</text>
</comment>
<evidence type="ECO:0000256" key="2">
    <source>
        <dbReference type="ARBA" id="ARBA00022737"/>
    </source>
</evidence>
<dbReference type="STRING" id="3068.D8TSW1"/>
<dbReference type="GO" id="GO:0051639">
    <property type="term" value="P:actin filament network formation"/>
    <property type="evidence" value="ECO:0007669"/>
    <property type="project" value="TreeGrafter"/>
</dbReference>
<dbReference type="RefSeq" id="XP_002949531.1">
    <property type="nucleotide sequence ID" value="XM_002949485.1"/>
</dbReference>
<dbReference type="Pfam" id="PF00307">
    <property type="entry name" value="CH"/>
    <property type="match status" value="2"/>
</dbReference>
<feature type="compositionally biased region" description="Basic and acidic residues" evidence="4">
    <location>
        <begin position="592"/>
        <end position="602"/>
    </location>
</feature>
<feature type="region of interest" description="Disordered" evidence="4">
    <location>
        <begin position="1010"/>
        <end position="1054"/>
    </location>
</feature>
<name>D8TSW1_VOLCA</name>
<sequence>MYLSVWVCLGCAHAQGCDLQGISVEQLYACEVSCLTDFVLEVLRLSAVQALPASDRQVLAAPASQAAASLSLAGGSFRHTGRTAPGSHNCQALGVEYSLQTQSSGNSNRSSDEGGGGDGDGATTATAKVGVVEHVGHAFASAQQPGTAAARRAVAGLECWVLQLVDALPVKPSSSPVASSGPATPATVSRAGSMTAVAPELSAALCPATAGASAPCANGTAPLEACKSTGIPASCPRGCNISSMGTEADVGSDLFNGRPSKDMGADKSSGGRFATAGGDGGTGGGGGAGTNLRENSHGSAVDTAGAGCCTSEPDPIRLEVWEGLAAILSRPLGSDAGSAAVSGPAYTTTSNAAAVAVPRTAPGAASSCGSPRTAGVATQEGFNVLSALPQDADAPAHACLGIRPPSAVDGGVGDGGKREARWAEVAQALSNALAAGVPAHGSPQLPALRSEHLQCRHPGLRSLLLARALLVHCCLRDGMTATAARAVRSRADGSTSSSSSGVHQVGTGEVSPGRADGASQDDAAVATAAAAAIAAAAAAASKILPGSPAPPLPPLREPAASTAGGPAAIRRNHSMGGRPPIDLLSEHNLLVQKEHQQRELRRQQRQKHNRAGAGGGGGPTGGDRPRSTIAEPRVVLWSGDGDDEEGTDQEERVLRLWLNSLDPGIHVTSLFEQEITTGWPLLLALQAIQPGCVPWSDAFRPPFKEKLRKILSVQNCNLVIEVCTRQLAMPPLVNIGGLDLALFSVPGQRRATLSLVFQMMRHHMGMLLGLAAPVPYPNPPTSPQRLPAPGAMPTLGQSYSFGHSYSPSHALGHSYGLNHSYGGHSHSSGLICGHEVSPHAQHVPFAPSPQRGSRAHVEVEKAVLAWANAKLLEAAAAAAAADRGETDEVVPAGCGVAPQLPFTPLVSFSDKRLGEGSVLLQLLAAICPRSVNPKYVLPGRNAEERGSNARYLLSCARKLGCVIFLAWEDVVAARPNLLLLLLASFMALDRKRLGAAAAAGATAAAGGEPPAAAAAAAQDRNAQSAPGGMGGREVVEPRASSSLVAAEPASPYPL</sequence>
<feature type="domain" description="Calponin-homology (CH)" evidence="6">
    <location>
        <begin position="648"/>
        <end position="764"/>
    </location>
</feature>
<feature type="chain" id="PRO_5003123846" evidence="5">
    <location>
        <begin position="17"/>
        <end position="1054"/>
    </location>
</feature>
<dbReference type="GO" id="GO:0051015">
    <property type="term" value="F:actin filament binding"/>
    <property type="evidence" value="ECO:0007669"/>
    <property type="project" value="InterPro"/>
</dbReference>
<feature type="compositionally biased region" description="Gly residues" evidence="4">
    <location>
        <begin position="612"/>
        <end position="621"/>
    </location>
</feature>
<dbReference type="OrthoDB" id="431378at2759"/>
<dbReference type="InterPro" id="IPR036872">
    <property type="entry name" value="CH_dom_sf"/>
</dbReference>
<protein>
    <submittedName>
        <fullName evidence="7">Actin-bundling protein FimA</fullName>
    </submittedName>
</protein>
<feature type="region of interest" description="Disordered" evidence="4">
    <location>
        <begin position="488"/>
        <end position="519"/>
    </location>
</feature>
<keyword evidence="3" id="KW-0009">Actin-binding</keyword>
<organism evidence="8">
    <name type="scientific">Volvox carteri f. nagariensis</name>
    <dbReference type="NCBI Taxonomy" id="3068"/>
    <lineage>
        <taxon>Eukaryota</taxon>
        <taxon>Viridiplantae</taxon>
        <taxon>Chlorophyta</taxon>
        <taxon>core chlorophytes</taxon>
        <taxon>Chlorophyceae</taxon>
        <taxon>CS clade</taxon>
        <taxon>Chlamydomonadales</taxon>
        <taxon>Volvocaceae</taxon>
        <taxon>Volvox</taxon>
    </lineage>
</organism>
<gene>
    <name evidence="7" type="primary">fimA</name>
    <name evidence="7" type="ORF">VOLCADRAFT_89872</name>
</gene>
<evidence type="ECO:0000256" key="4">
    <source>
        <dbReference type="SAM" id="MobiDB-lite"/>
    </source>
</evidence>
<dbReference type="GeneID" id="9618702"/>
<dbReference type="EMBL" id="GL378335">
    <property type="protein sequence ID" value="EFJ49550.1"/>
    <property type="molecule type" value="Genomic_DNA"/>
</dbReference>
<evidence type="ECO:0000259" key="6">
    <source>
        <dbReference type="PROSITE" id="PS50021"/>
    </source>
</evidence>
<dbReference type="GO" id="GO:0005884">
    <property type="term" value="C:actin filament"/>
    <property type="evidence" value="ECO:0007669"/>
    <property type="project" value="TreeGrafter"/>
</dbReference>
<dbReference type="AlphaFoldDB" id="D8TSW1"/>
<evidence type="ECO:0000256" key="5">
    <source>
        <dbReference type="SAM" id="SignalP"/>
    </source>
</evidence>
<dbReference type="GO" id="GO:0032432">
    <property type="term" value="C:actin filament bundle"/>
    <property type="evidence" value="ECO:0007669"/>
    <property type="project" value="TreeGrafter"/>
</dbReference>
<dbReference type="InterPro" id="IPR001715">
    <property type="entry name" value="CH_dom"/>
</dbReference>
<evidence type="ECO:0000256" key="1">
    <source>
        <dbReference type="ARBA" id="ARBA00011385"/>
    </source>
</evidence>
<feature type="domain" description="Calponin-homology (CH)" evidence="6">
    <location>
        <begin position="857"/>
        <end position="990"/>
    </location>
</feature>
<dbReference type="GO" id="GO:0051017">
    <property type="term" value="P:actin filament bundle assembly"/>
    <property type="evidence" value="ECO:0007669"/>
    <property type="project" value="InterPro"/>
</dbReference>
<dbReference type="InterPro" id="IPR039959">
    <property type="entry name" value="Fimbrin/Plastin"/>
</dbReference>
<keyword evidence="5" id="KW-0732">Signal</keyword>
<feature type="compositionally biased region" description="Gly residues" evidence="4">
    <location>
        <begin position="277"/>
        <end position="289"/>
    </location>
</feature>